<dbReference type="EMBL" id="CP019658">
    <property type="protein sequence ID" value="AVF28989.1"/>
    <property type="molecule type" value="Genomic_DNA"/>
</dbReference>
<keyword evidence="3" id="KW-0614">Plasmid</keyword>
<sequence length="145" mass="16642">MNSNITGMIRNLDPLGRIVLPKEMRKVVALEVGDPYALYPTDRGIIVRKYSLHACIFCGKEDESNVIFSGKEVCRDCMESLPQPDPETKMRHSIKSNKTLEKLLMLNKLMQKYPKATQTELAEKMGITQSRVNQLKKMIESFYDE</sequence>
<dbReference type="CDD" id="cd00093">
    <property type="entry name" value="HTH_XRE"/>
    <property type="match status" value="1"/>
</dbReference>
<dbReference type="Gene3D" id="2.10.260.10">
    <property type="match status" value="1"/>
</dbReference>
<organism evidence="3 4">
    <name type="scientific">Paenibacillus larvae subsp. larvae</name>
    <dbReference type="NCBI Taxonomy" id="147375"/>
    <lineage>
        <taxon>Bacteria</taxon>
        <taxon>Bacillati</taxon>
        <taxon>Bacillota</taxon>
        <taxon>Bacilli</taxon>
        <taxon>Bacillales</taxon>
        <taxon>Paenibacillaceae</taxon>
        <taxon>Paenibacillus</taxon>
    </lineage>
</organism>
<accession>A0A2L1UKA5</accession>
<gene>
    <name evidence="3" type="primary">abrB2</name>
    <name evidence="3" type="ORF">ERICIII_04988</name>
</gene>
<protein>
    <submittedName>
        <fullName evidence="3">Transition state regulatory protein AbrB</fullName>
    </submittedName>
</protein>
<dbReference type="AlphaFoldDB" id="A0A2L1UKA5"/>
<evidence type="ECO:0000259" key="2">
    <source>
        <dbReference type="PROSITE" id="PS51740"/>
    </source>
</evidence>
<dbReference type="Gene3D" id="1.10.260.40">
    <property type="entry name" value="lambda repressor-like DNA-binding domains"/>
    <property type="match status" value="1"/>
</dbReference>
<dbReference type="InterPro" id="IPR010982">
    <property type="entry name" value="Lambda_DNA-bd_dom_sf"/>
</dbReference>
<dbReference type="GeneID" id="64221143"/>
<name>A0A2L1UKA5_9BACL</name>
<evidence type="ECO:0000313" key="4">
    <source>
        <dbReference type="Proteomes" id="UP000239833"/>
    </source>
</evidence>
<dbReference type="SUPFAM" id="SSF89447">
    <property type="entry name" value="AbrB/MazE/MraZ-like"/>
    <property type="match status" value="1"/>
</dbReference>
<dbReference type="GO" id="GO:0003677">
    <property type="term" value="F:DNA binding"/>
    <property type="evidence" value="ECO:0007669"/>
    <property type="project" value="UniProtKB-UniRule"/>
</dbReference>
<dbReference type="SMART" id="SM00966">
    <property type="entry name" value="SpoVT_AbrB"/>
    <property type="match status" value="1"/>
</dbReference>
<proteinExistence type="predicted"/>
<evidence type="ECO:0000256" key="1">
    <source>
        <dbReference type="PROSITE-ProRule" id="PRU01076"/>
    </source>
</evidence>
<geneLocation type="plasmid" evidence="3">
    <name>unnamed3</name>
</geneLocation>
<dbReference type="InterPro" id="IPR037914">
    <property type="entry name" value="SpoVT-AbrB_sf"/>
</dbReference>
<evidence type="ECO:0000313" key="3">
    <source>
        <dbReference type="EMBL" id="AVF28989.1"/>
    </source>
</evidence>
<dbReference type="InterPro" id="IPR001387">
    <property type="entry name" value="Cro/C1-type_HTH"/>
</dbReference>
<feature type="domain" description="SpoVT-AbrB" evidence="2">
    <location>
        <begin position="7"/>
        <end position="52"/>
    </location>
</feature>
<dbReference type="RefSeq" id="WP_077997751.1">
    <property type="nucleotide sequence ID" value="NZ_CP019658.1"/>
</dbReference>
<keyword evidence="1" id="KW-0238">DNA-binding</keyword>
<dbReference type="PROSITE" id="PS51740">
    <property type="entry name" value="SPOVT_ABRB"/>
    <property type="match status" value="1"/>
</dbReference>
<reference evidence="4" key="1">
    <citation type="submission" date="2017-02" db="EMBL/GenBank/DDBJ databases">
        <title>Delineation of Paenibacillus larvae strains originating from foulbrood outbreaks.</title>
        <authorList>
            <person name="Beims H."/>
            <person name="Bunk B."/>
            <person name="Sproeer C."/>
            <person name="Mohr K.I."/>
            <person name="Pradella S."/>
            <person name="Guenther G."/>
            <person name="Rohde M."/>
            <person name="von der Ohe W."/>
            <person name="Steinert M."/>
        </authorList>
    </citation>
    <scope>NUCLEOTIDE SEQUENCE [LARGE SCALE GENOMIC DNA]</scope>
    <source>
        <strain evidence="4">Eric_III</strain>
        <plasmid evidence="4">Plasmid unnamed3</plasmid>
    </source>
</reference>
<dbReference type="Proteomes" id="UP000239833">
    <property type="component" value="Plasmid unnamed3"/>
</dbReference>
<dbReference type="InterPro" id="IPR007159">
    <property type="entry name" value="SpoVT-AbrB_dom"/>
</dbReference>